<dbReference type="Proteomes" id="UP000003053">
    <property type="component" value="Unassembled WGS sequence"/>
</dbReference>
<evidence type="ECO:0008006" key="4">
    <source>
        <dbReference type="Google" id="ProtNLM"/>
    </source>
</evidence>
<reference evidence="2 3" key="1">
    <citation type="submission" date="2006-02" db="EMBL/GenBank/DDBJ databases">
        <authorList>
            <person name="Murray A."/>
            <person name="Staley J."/>
            <person name="Ferriera S."/>
            <person name="Johnson J."/>
            <person name="Kravitz S."/>
            <person name="Halpern A."/>
            <person name="Remington K."/>
            <person name="Beeson K."/>
            <person name="Tran B."/>
            <person name="Rogers Y.-H."/>
            <person name="Friedman R."/>
            <person name="Venter J.C."/>
        </authorList>
    </citation>
    <scope>NUCLEOTIDE SEQUENCE [LARGE SCALE GENOMIC DNA]</scope>
    <source>
        <strain evidence="2 3">23-P</strain>
    </source>
</reference>
<dbReference type="InterPro" id="IPR021958">
    <property type="entry name" value="DUF3575"/>
</dbReference>
<protein>
    <recommendedName>
        <fullName evidence="4">DUF3575 domain-containing protein</fullName>
    </recommendedName>
</protein>
<sequence length="174" mass="19513">MKKITLLLLLVFVSLQFVAQENEGNLYPQDFDKKYEVKVNVLTLLAAKWLDVSYERLLDEESSFGASATINTDSDETDLNYAITPYYRRYFSGKFARGFFVEGFGMLFSAKDDGVFDYNDEEITGFALGVSVGGKFVSAKGFSTELLLGFGRNFLESKNNEAVARIGVSVGYRF</sequence>
<evidence type="ECO:0000313" key="2">
    <source>
        <dbReference type="EMBL" id="EAR13978.1"/>
    </source>
</evidence>
<dbReference type="Pfam" id="PF12099">
    <property type="entry name" value="DUF3575"/>
    <property type="match status" value="1"/>
</dbReference>
<evidence type="ECO:0000313" key="3">
    <source>
        <dbReference type="Proteomes" id="UP000003053"/>
    </source>
</evidence>
<gene>
    <name evidence="2" type="ORF">PI23P_05752</name>
</gene>
<dbReference type="RefSeq" id="WP_004569776.1">
    <property type="nucleotide sequence ID" value="NZ_CH724148.1"/>
</dbReference>
<feature type="chain" id="PRO_5002666800" description="DUF3575 domain-containing protein" evidence="1">
    <location>
        <begin position="20"/>
        <end position="174"/>
    </location>
</feature>
<dbReference type="eggNOG" id="ENOG5032S8Y">
    <property type="taxonomic scope" value="Bacteria"/>
</dbReference>
<dbReference type="AlphaFoldDB" id="A4BYD7"/>
<comment type="caution">
    <text evidence="2">The sequence shown here is derived from an EMBL/GenBank/DDBJ whole genome shotgun (WGS) entry which is preliminary data.</text>
</comment>
<evidence type="ECO:0000256" key="1">
    <source>
        <dbReference type="SAM" id="SignalP"/>
    </source>
</evidence>
<organism evidence="2 3">
    <name type="scientific">Polaribacter irgensii 23-P</name>
    <dbReference type="NCBI Taxonomy" id="313594"/>
    <lineage>
        <taxon>Bacteria</taxon>
        <taxon>Pseudomonadati</taxon>
        <taxon>Bacteroidota</taxon>
        <taxon>Flavobacteriia</taxon>
        <taxon>Flavobacteriales</taxon>
        <taxon>Flavobacteriaceae</taxon>
    </lineage>
</organism>
<feature type="signal peptide" evidence="1">
    <location>
        <begin position="1"/>
        <end position="19"/>
    </location>
</feature>
<keyword evidence="3" id="KW-1185">Reference proteome</keyword>
<dbReference type="STRING" id="313594.PI23P_05752"/>
<dbReference type="HOGENOM" id="CLU_119542_0_0_10"/>
<proteinExistence type="predicted"/>
<name>A4BYD7_9FLAO</name>
<dbReference type="OrthoDB" id="768080at2"/>
<accession>A4BYD7</accession>
<keyword evidence="1" id="KW-0732">Signal</keyword>
<dbReference type="EMBL" id="AAOG01000001">
    <property type="protein sequence ID" value="EAR13978.1"/>
    <property type="molecule type" value="Genomic_DNA"/>
</dbReference>